<evidence type="ECO:0000256" key="4">
    <source>
        <dbReference type="ARBA" id="ARBA00023163"/>
    </source>
</evidence>
<protein>
    <submittedName>
        <fullName evidence="7">Fungal-specific transcription factor domain-containing protein</fullName>
    </submittedName>
</protein>
<dbReference type="InterPro" id="IPR036864">
    <property type="entry name" value="Zn2-C6_fun-type_DNA-bd_sf"/>
</dbReference>
<dbReference type="EMBL" id="ML737119">
    <property type="protein sequence ID" value="KAE8345508.1"/>
    <property type="molecule type" value="Genomic_DNA"/>
</dbReference>
<dbReference type="PANTHER" id="PTHR37534">
    <property type="entry name" value="TRANSCRIPTIONAL ACTIVATOR PROTEIN UGA3"/>
    <property type="match status" value="1"/>
</dbReference>
<evidence type="ECO:0000256" key="3">
    <source>
        <dbReference type="ARBA" id="ARBA00023125"/>
    </source>
</evidence>
<dbReference type="GO" id="GO:0005634">
    <property type="term" value="C:nucleus"/>
    <property type="evidence" value="ECO:0007669"/>
    <property type="project" value="UniProtKB-SubCell"/>
</dbReference>
<evidence type="ECO:0000256" key="2">
    <source>
        <dbReference type="ARBA" id="ARBA00023015"/>
    </source>
</evidence>
<dbReference type="GO" id="GO:0008270">
    <property type="term" value="F:zinc ion binding"/>
    <property type="evidence" value="ECO:0007669"/>
    <property type="project" value="InterPro"/>
</dbReference>
<dbReference type="OrthoDB" id="2015447at2759"/>
<evidence type="ECO:0000256" key="5">
    <source>
        <dbReference type="ARBA" id="ARBA00023242"/>
    </source>
</evidence>
<dbReference type="Proteomes" id="UP000325558">
    <property type="component" value="Unassembled WGS sequence"/>
</dbReference>
<gene>
    <name evidence="7" type="ORF">BDV24DRAFT_159372</name>
</gene>
<dbReference type="AlphaFoldDB" id="A0A5N6YJZ2"/>
<evidence type="ECO:0000256" key="6">
    <source>
        <dbReference type="SAM" id="MobiDB-lite"/>
    </source>
</evidence>
<accession>A0A5N6YJZ2</accession>
<feature type="region of interest" description="Disordered" evidence="6">
    <location>
        <begin position="76"/>
        <end position="107"/>
    </location>
</feature>
<keyword evidence="3" id="KW-0238">DNA-binding</keyword>
<proteinExistence type="predicted"/>
<dbReference type="GO" id="GO:0000981">
    <property type="term" value="F:DNA-binding transcription factor activity, RNA polymerase II-specific"/>
    <property type="evidence" value="ECO:0007669"/>
    <property type="project" value="InterPro"/>
</dbReference>
<keyword evidence="5" id="KW-0539">Nucleus</keyword>
<keyword evidence="2" id="KW-0805">Transcription regulation</keyword>
<dbReference type="PANTHER" id="PTHR37534:SF46">
    <property type="entry name" value="ZN(II)2CYS6 TRANSCRIPTION FACTOR (EUROFUNG)"/>
    <property type="match status" value="1"/>
</dbReference>
<sequence>MSSSASKKGKRTNSLAFARTDCHTCASNGQVCDRRRPQCTTCLEQGRKCGGFTLPLSWDNSRIWLGKPAQKTFLPSSSFDDGLVDQPAEEDAENDSNPVGADGGRKTDSAKHFRFVLGSSGRRKHRKTHGVHVKNSVRSSIGTQQQRERHNDISPSPRAPGEDILFTVPNGLSSPLFDSFSDFTVPYFDDAELFPLDDPSAQVIMPLDEPNGPGQAAQNDPLLSRDASGGLVQELHDALDTDLPFLATDVPQPDTLVVSSLRTPPAHLNPTAGVNGILGNQHETLLRMYDTEFCILPLTSDTALNPFRCRDNTSQGSRLLFNSILALCFQHLNHQTGTWAAEAIQQRVNATKLLDDALQSDQLVIRGLTLLDPILIMFTLDCTLSALGTWATHLHRVRSILEACGGPSALDNPRICSQAGMVIWWDATLALISRQGTAISKRYLDHLVRSERQGKWSFYDLTGCPGDLVAQLFQLADLAKQSEIASSMTWLTFDLTPVMELERQIRNWKATSFASVCGLSEGEGAVNHTADEAADEESLHAQQDRHHCAEAWRCALLLYIERIFKWDRKAPRPKAIARLVRATLTHVRACRRTSQTQKQLLLPVFLAGSETSDADMRDFVIQYCKWWGEKSRYHMFNSVPSLLKEIWDGRSTRTGQNAWWGEVVDRKTGPQGTCQAPMQFLFG</sequence>
<organism evidence="7">
    <name type="scientific">Aspergillus arachidicola</name>
    <dbReference type="NCBI Taxonomy" id="656916"/>
    <lineage>
        <taxon>Eukaryota</taxon>
        <taxon>Fungi</taxon>
        <taxon>Dikarya</taxon>
        <taxon>Ascomycota</taxon>
        <taxon>Pezizomycotina</taxon>
        <taxon>Eurotiomycetes</taxon>
        <taxon>Eurotiomycetidae</taxon>
        <taxon>Eurotiales</taxon>
        <taxon>Aspergillaceae</taxon>
        <taxon>Aspergillus</taxon>
        <taxon>Aspergillus subgen. Circumdati</taxon>
    </lineage>
</organism>
<comment type="subcellular location">
    <subcellularLocation>
        <location evidence="1">Nucleus</location>
    </subcellularLocation>
</comment>
<keyword evidence="4" id="KW-0804">Transcription</keyword>
<feature type="region of interest" description="Disordered" evidence="6">
    <location>
        <begin position="138"/>
        <end position="161"/>
    </location>
</feature>
<dbReference type="InterPro" id="IPR021858">
    <property type="entry name" value="Fun_TF"/>
</dbReference>
<evidence type="ECO:0000313" key="7">
    <source>
        <dbReference type="EMBL" id="KAE8345508.1"/>
    </source>
</evidence>
<evidence type="ECO:0000256" key="1">
    <source>
        <dbReference type="ARBA" id="ARBA00004123"/>
    </source>
</evidence>
<dbReference type="SUPFAM" id="SSF57701">
    <property type="entry name" value="Zn2/Cys6 DNA-binding domain"/>
    <property type="match status" value="1"/>
</dbReference>
<dbReference type="Pfam" id="PF11951">
    <property type="entry name" value="Fungal_trans_2"/>
    <property type="match status" value="1"/>
</dbReference>
<dbReference type="GO" id="GO:0003677">
    <property type="term" value="F:DNA binding"/>
    <property type="evidence" value="ECO:0007669"/>
    <property type="project" value="UniProtKB-KW"/>
</dbReference>
<reference evidence="7" key="1">
    <citation type="submission" date="2019-04" db="EMBL/GenBank/DDBJ databases">
        <title>Friends and foes A comparative genomics study of 23 Aspergillus species from section Flavi.</title>
        <authorList>
            <consortium name="DOE Joint Genome Institute"/>
            <person name="Kjaerbolling I."/>
            <person name="Vesth T."/>
            <person name="Frisvad J.C."/>
            <person name="Nybo J.L."/>
            <person name="Theobald S."/>
            <person name="Kildgaard S."/>
            <person name="Isbrandt T."/>
            <person name="Kuo A."/>
            <person name="Sato A."/>
            <person name="Lyhne E.K."/>
            <person name="Kogle M.E."/>
            <person name="Wiebenga A."/>
            <person name="Kun R.S."/>
            <person name="Lubbers R.J."/>
            <person name="Makela M.R."/>
            <person name="Barry K."/>
            <person name="Chovatia M."/>
            <person name="Clum A."/>
            <person name="Daum C."/>
            <person name="Haridas S."/>
            <person name="He G."/>
            <person name="LaButti K."/>
            <person name="Lipzen A."/>
            <person name="Mondo S."/>
            <person name="Riley R."/>
            <person name="Salamov A."/>
            <person name="Simmons B.A."/>
            <person name="Magnuson J.K."/>
            <person name="Henrissat B."/>
            <person name="Mortensen U.H."/>
            <person name="Larsen T.O."/>
            <person name="Devries R.P."/>
            <person name="Grigoriev I.V."/>
            <person name="Machida M."/>
            <person name="Baker S.E."/>
            <person name="Andersen M.R."/>
        </authorList>
    </citation>
    <scope>NUCLEOTIDE SEQUENCE</scope>
    <source>
        <strain evidence="7">CBS 117612</strain>
    </source>
</reference>
<name>A0A5N6YJZ2_9EURO</name>